<gene>
    <name evidence="2" type="ORF">BBRV_LOCUS27132</name>
</gene>
<proteinExistence type="predicted"/>
<evidence type="ECO:0000313" key="2">
    <source>
        <dbReference type="EMBL" id="CAD1539901.1"/>
    </source>
</evidence>
<dbReference type="AlphaFoldDB" id="A0A6V7IP93"/>
<organism evidence="2">
    <name type="scientific">Bracon brevicornis</name>
    <dbReference type="NCBI Taxonomy" id="1563983"/>
    <lineage>
        <taxon>Eukaryota</taxon>
        <taxon>Metazoa</taxon>
        <taxon>Ecdysozoa</taxon>
        <taxon>Arthropoda</taxon>
        <taxon>Hexapoda</taxon>
        <taxon>Insecta</taxon>
        <taxon>Pterygota</taxon>
        <taxon>Neoptera</taxon>
        <taxon>Endopterygota</taxon>
        <taxon>Hymenoptera</taxon>
        <taxon>Apocrita</taxon>
        <taxon>Ichneumonoidea</taxon>
        <taxon>Braconidae</taxon>
        <taxon>Braconinae</taxon>
        <taxon>Bracon</taxon>
    </lineage>
</organism>
<sequence>MRFLTCSQCLSGLGEGSGGPTTSTCDPLLITKRPITTTSSKTRKSSVPREHSQGGNRFVRLPGLVRAALNATWQRRQRSGPRIRLETPKRIKKRDIDQKEKGPENQGPRASNESRDPRIKKSGNWGQLSTLDFRRINTIAIPYDSTWNLVTFQNKFDGNIS</sequence>
<protein>
    <submittedName>
        <fullName evidence="2">Uncharacterized protein</fullName>
    </submittedName>
</protein>
<feature type="region of interest" description="Disordered" evidence="1">
    <location>
        <begin position="14"/>
        <end position="124"/>
    </location>
</feature>
<reference evidence="2" key="1">
    <citation type="submission" date="2020-07" db="EMBL/GenBank/DDBJ databases">
        <authorList>
            <person name="Ferguson B K."/>
        </authorList>
    </citation>
    <scope>NUCLEOTIDE SEQUENCE</scope>
    <source>
        <strain evidence="2">L06</strain>
    </source>
</reference>
<feature type="compositionally biased region" description="Basic and acidic residues" evidence="1">
    <location>
        <begin position="83"/>
        <end position="103"/>
    </location>
</feature>
<evidence type="ECO:0000256" key="1">
    <source>
        <dbReference type="SAM" id="MobiDB-lite"/>
    </source>
</evidence>
<feature type="compositionally biased region" description="Low complexity" evidence="1">
    <location>
        <begin position="30"/>
        <end position="40"/>
    </location>
</feature>
<accession>A0A6V7IP93</accession>
<name>A0A6V7IP93_9HYME</name>
<dbReference type="EMBL" id="CADCXW020000007">
    <property type="protein sequence ID" value="CAD1539901.1"/>
    <property type="molecule type" value="Genomic_DNA"/>
</dbReference>